<dbReference type="PRINTS" id="PR00380">
    <property type="entry name" value="KINESINHEAVY"/>
</dbReference>
<name>A0A9D4THU6_CHLVU</name>
<comment type="subcellular location">
    <subcellularLocation>
        <location evidence="1">Cytoplasm</location>
        <location evidence="1">Cytoskeleton</location>
    </subcellularLocation>
</comment>
<feature type="region of interest" description="Disordered" evidence="12">
    <location>
        <begin position="714"/>
        <end position="736"/>
    </location>
</feature>
<feature type="region of interest" description="Disordered" evidence="12">
    <location>
        <begin position="639"/>
        <end position="672"/>
    </location>
</feature>
<keyword evidence="8" id="KW-0206">Cytoskeleton</keyword>
<dbReference type="GO" id="GO:0005874">
    <property type="term" value="C:microtubule"/>
    <property type="evidence" value="ECO:0007669"/>
    <property type="project" value="UniProtKB-KW"/>
</dbReference>
<evidence type="ECO:0000256" key="4">
    <source>
        <dbReference type="ARBA" id="ARBA00022741"/>
    </source>
</evidence>
<dbReference type="OrthoDB" id="3176171at2759"/>
<evidence type="ECO:0000256" key="3">
    <source>
        <dbReference type="ARBA" id="ARBA00022701"/>
    </source>
</evidence>
<evidence type="ECO:0000256" key="6">
    <source>
        <dbReference type="ARBA" id="ARBA00023054"/>
    </source>
</evidence>
<dbReference type="PROSITE" id="PS50067">
    <property type="entry name" value="KINESIN_MOTOR_2"/>
    <property type="match status" value="1"/>
</dbReference>
<dbReference type="GO" id="GO:0003777">
    <property type="term" value="F:microtubule motor activity"/>
    <property type="evidence" value="ECO:0007669"/>
    <property type="project" value="InterPro"/>
</dbReference>
<evidence type="ECO:0000256" key="10">
    <source>
        <dbReference type="RuleBase" id="RU000394"/>
    </source>
</evidence>
<feature type="region of interest" description="Disordered" evidence="12">
    <location>
        <begin position="380"/>
        <end position="406"/>
    </location>
</feature>
<dbReference type="PANTHER" id="PTHR47969:SF21">
    <property type="entry name" value="KINESIN-LIKE PROTEIN"/>
    <property type="match status" value="1"/>
</dbReference>
<dbReference type="GO" id="GO:0005524">
    <property type="term" value="F:ATP binding"/>
    <property type="evidence" value="ECO:0007669"/>
    <property type="project" value="UniProtKB-UniRule"/>
</dbReference>
<dbReference type="FunFam" id="3.40.850.10:FF:000029">
    <property type="entry name" value="Kinesin-like protein KIF17"/>
    <property type="match status" value="1"/>
</dbReference>
<evidence type="ECO:0000256" key="8">
    <source>
        <dbReference type="ARBA" id="ARBA00023212"/>
    </source>
</evidence>
<dbReference type="InterPro" id="IPR036961">
    <property type="entry name" value="Kinesin_motor_dom_sf"/>
</dbReference>
<dbReference type="GO" id="GO:0007018">
    <property type="term" value="P:microtubule-based movement"/>
    <property type="evidence" value="ECO:0007669"/>
    <property type="project" value="InterPro"/>
</dbReference>
<evidence type="ECO:0000313" key="14">
    <source>
        <dbReference type="EMBL" id="KAI3425991.1"/>
    </source>
</evidence>
<organism evidence="14 15">
    <name type="scientific">Chlorella vulgaris</name>
    <name type="common">Green alga</name>
    <dbReference type="NCBI Taxonomy" id="3077"/>
    <lineage>
        <taxon>Eukaryota</taxon>
        <taxon>Viridiplantae</taxon>
        <taxon>Chlorophyta</taxon>
        <taxon>core chlorophytes</taxon>
        <taxon>Trebouxiophyceae</taxon>
        <taxon>Chlorellales</taxon>
        <taxon>Chlorellaceae</taxon>
        <taxon>Chlorella clade</taxon>
        <taxon>Chlorella</taxon>
    </lineage>
</organism>
<evidence type="ECO:0000256" key="7">
    <source>
        <dbReference type="ARBA" id="ARBA00023175"/>
    </source>
</evidence>
<dbReference type="InterPro" id="IPR001752">
    <property type="entry name" value="Kinesin_motor_dom"/>
</dbReference>
<proteinExistence type="inferred from homology"/>
<dbReference type="GO" id="GO:0008017">
    <property type="term" value="F:microtubule binding"/>
    <property type="evidence" value="ECO:0007669"/>
    <property type="project" value="InterPro"/>
</dbReference>
<keyword evidence="7 9" id="KW-0505">Motor protein</keyword>
<feature type="domain" description="Kinesin motor" evidence="13">
    <location>
        <begin position="6"/>
        <end position="351"/>
    </location>
</feature>
<dbReference type="InterPro" id="IPR027640">
    <property type="entry name" value="Kinesin-like_fam"/>
</dbReference>
<accession>A0A9D4THU6</accession>
<dbReference type="Gene3D" id="3.40.850.10">
    <property type="entry name" value="Kinesin motor domain"/>
    <property type="match status" value="1"/>
</dbReference>
<dbReference type="PROSITE" id="PS00411">
    <property type="entry name" value="KINESIN_MOTOR_1"/>
    <property type="match status" value="1"/>
</dbReference>
<protein>
    <recommendedName>
        <fullName evidence="10">Kinesin-like protein</fullName>
    </recommendedName>
</protein>
<dbReference type="Pfam" id="PF00225">
    <property type="entry name" value="Kinesin"/>
    <property type="match status" value="1"/>
</dbReference>
<gene>
    <name evidence="14" type="ORF">D9Q98_007959</name>
</gene>
<evidence type="ECO:0000313" key="15">
    <source>
        <dbReference type="Proteomes" id="UP001055712"/>
    </source>
</evidence>
<evidence type="ECO:0000259" key="13">
    <source>
        <dbReference type="PROSITE" id="PS50067"/>
    </source>
</evidence>
<evidence type="ECO:0000256" key="1">
    <source>
        <dbReference type="ARBA" id="ARBA00004245"/>
    </source>
</evidence>
<reference evidence="14" key="1">
    <citation type="journal article" date="2019" name="Plant J.">
        <title>Chlorella vulgaris genome assembly and annotation reveals the molecular basis for metabolic acclimation to high light conditions.</title>
        <authorList>
            <person name="Cecchin M."/>
            <person name="Marcolungo L."/>
            <person name="Rossato M."/>
            <person name="Girolomoni L."/>
            <person name="Cosentino E."/>
            <person name="Cuine S."/>
            <person name="Li-Beisson Y."/>
            <person name="Delledonne M."/>
            <person name="Ballottari M."/>
        </authorList>
    </citation>
    <scope>NUCLEOTIDE SEQUENCE</scope>
    <source>
        <strain evidence="14">211/11P</strain>
    </source>
</reference>
<evidence type="ECO:0000256" key="12">
    <source>
        <dbReference type="SAM" id="MobiDB-lite"/>
    </source>
</evidence>
<dbReference type="EMBL" id="SIDB01000011">
    <property type="protein sequence ID" value="KAI3425991.1"/>
    <property type="molecule type" value="Genomic_DNA"/>
</dbReference>
<reference evidence="14" key="2">
    <citation type="submission" date="2020-11" db="EMBL/GenBank/DDBJ databases">
        <authorList>
            <person name="Cecchin M."/>
            <person name="Marcolungo L."/>
            <person name="Rossato M."/>
            <person name="Girolomoni L."/>
            <person name="Cosentino E."/>
            <person name="Cuine S."/>
            <person name="Li-Beisson Y."/>
            <person name="Delledonne M."/>
            <person name="Ballottari M."/>
        </authorList>
    </citation>
    <scope>NUCLEOTIDE SEQUENCE</scope>
    <source>
        <strain evidence="14">211/11P</strain>
        <tissue evidence="14">Whole cell</tissue>
    </source>
</reference>
<feature type="binding site" evidence="9">
    <location>
        <begin position="87"/>
        <end position="94"/>
    </location>
    <ligand>
        <name>ATP</name>
        <dbReference type="ChEBI" id="CHEBI:30616"/>
    </ligand>
</feature>
<evidence type="ECO:0000256" key="2">
    <source>
        <dbReference type="ARBA" id="ARBA00022490"/>
    </source>
</evidence>
<feature type="region of interest" description="Disordered" evidence="12">
    <location>
        <begin position="222"/>
        <end position="245"/>
    </location>
</feature>
<feature type="compositionally biased region" description="Low complexity" evidence="12">
    <location>
        <begin position="714"/>
        <end position="730"/>
    </location>
</feature>
<dbReference type="PANTHER" id="PTHR47969">
    <property type="entry name" value="CHROMOSOME-ASSOCIATED KINESIN KIF4A-RELATED"/>
    <property type="match status" value="1"/>
</dbReference>
<keyword evidence="4 9" id="KW-0547">Nucleotide-binding</keyword>
<comment type="similarity">
    <text evidence="9 10">Belongs to the TRAFAC class myosin-kinesin ATPase superfamily. Kinesin family.</text>
</comment>
<keyword evidence="2" id="KW-0963">Cytoplasm</keyword>
<feature type="compositionally biased region" description="Low complexity" evidence="12">
    <location>
        <begin position="224"/>
        <end position="242"/>
    </location>
</feature>
<dbReference type="InterPro" id="IPR019821">
    <property type="entry name" value="Kinesin_motor_CS"/>
</dbReference>
<dbReference type="AlphaFoldDB" id="A0A9D4THU6"/>
<keyword evidence="3 10" id="KW-0493">Microtubule</keyword>
<evidence type="ECO:0000256" key="5">
    <source>
        <dbReference type="ARBA" id="ARBA00022840"/>
    </source>
</evidence>
<dbReference type="SUPFAM" id="SSF52540">
    <property type="entry name" value="P-loop containing nucleoside triphosphate hydrolases"/>
    <property type="match status" value="1"/>
</dbReference>
<keyword evidence="15" id="KW-1185">Reference proteome</keyword>
<dbReference type="InterPro" id="IPR027417">
    <property type="entry name" value="P-loop_NTPase"/>
</dbReference>
<feature type="coiled-coil region" evidence="11">
    <location>
        <begin position="411"/>
        <end position="581"/>
    </location>
</feature>
<sequence length="761" mass="80844">MSDREAVKVIVRCRPLSDKEIRDGRQPVVLVEAGQVSIRSATEGAKSFTFDQAFGAESRQEDVYDAAAAPLVEAMLEGFNSTVFAYGQTGCGKTHTMEGREQPAEERGIIPRAFDHIFREIEKGAGGRQFLVRVSHLEIYNEEVRDLLSRDAKSRVELRESPGQGVHVRGLKEFVVKSAAEMAAVLEVGKKNRTVGATLMNQDSSRSHSIFTIVVETGSKEGDPAAAAAGSDGTTSSSSSTPKARGIRVGKLNLVDLAGSERQAKTGATGARLKEATKINLSLSALGNVIGALTDDTAGHVPYRDSKLTRLLQDSLGGNSKTVMIANVGPADYNFDETLSTLRYASRAKFIKNKPRINEDPKDAMLRDFQAEIARLKAELEQRQQRHTAAPSSDAGSSGSGGGGAAAVNALAEARQAVEQEALLRLEAERQASTAASQEQRQQHAAQLAAHQAELQAYAAEREREQKEKLLLEQRIQAMESKVLRGGVNLLDEVDALEAAAAQQAAALEQERATAAAAAARAAELEQLTRGLEVQYSSVQEELEAKTAHLQRVTALLAAARQEAEAQAAQHQSERQRLLDDIHRLVMQAKQKDLVIGAYIPPEYQQLIMSRCHWEESTGSWSVDHLECAGNLARARREGSASGSEASSGSAAGWADGAQGYPEGSGSGGRYDEADAGGWGGIGGGSGGGVLHGASDTLANVYFSYSAAADAAAFGAPGRRPGSSTRSGSPLVGGRPRTTVLAARQALRRPISSAMAGAQWG</sequence>
<dbReference type="SMART" id="SM00129">
    <property type="entry name" value="KISc"/>
    <property type="match status" value="1"/>
</dbReference>
<keyword evidence="5 9" id="KW-0067">ATP-binding</keyword>
<evidence type="ECO:0000256" key="11">
    <source>
        <dbReference type="SAM" id="Coils"/>
    </source>
</evidence>
<evidence type="ECO:0000256" key="9">
    <source>
        <dbReference type="PROSITE-ProRule" id="PRU00283"/>
    </source>
</evidence>
<feature type="compositionally biased region" description="Low complexity" evidence="12">
    <location>
        <begin position="640"/>
        <end position="653"/>
    </location>
</feature>
<dbReference type="Proteomes" id="UP001055712">
    <property type="component" value="Unassembled WGS sequence"/>
</dbReference>
<comment type="caution">
    <text evidence="14">The sequence shown here is derived from an EMBL/GenBank/DDBJ whole genome shotgun (WGS) entry which is preliminary data.</text>
</comment>
<keyword evidence="6 11" id="KW-0175">Coiled coil</keyword>